<reference evidence="1" key="1">
    <citation type="submission" date="2018-05" db="EMBL/GenBank/DDBJ databases">
        <authorList>
            <person name="Lanie J.A."/>
            <person name="Ng W.-L."/>
            <person name="Kazmierczak K.M."/>
            <person name="Andrzejewski T.M."/>
            <person name="Davidsen T.M."/>
            <person name="Wayne K.J."/>
            <person name="Tettelin H."/>
            <person name="Glass J.I."/>
            <person name="Rusch D."/>
            <person name="Podicherti R."/>
            <person name="Tsui H.-C.T."/>
            <person name="Winkler M.E."/>
        </authorList>
    </citation>
    <scope>NUCLEOTIDE SEQUENCE</scope>
</reference>
<dbReference type="AlphaFoldDB" id="A0A382ZA23"/>
<protein>
    <submittedName>
        <fullName evidence="1">Uncharacterized protein</fullName>
    </submittedName>
</protein>
<sequence length="112" mass="13178">MKRGRKKDWDYIWNSNNREIGLDNEIMEDWLQDWLERDKDSRWMSEEQFAKHEIEKKKINSILADLSRMTTTLATLFKENASKIIIAENIKNKTKNPATAGLLLKSFGWGCS</sequence>
<organism evidence="1">
    <name type="scientific">marine metagenome</name>
    <dbReference type="NCBI Taxonomy" id="408172"/>
    <lineage>
        <taxon>unclassified sequences</taxon>
        <taxon>metagenomes</taxon>
        <taxon>ecological metagenomes</taxon>
    </lineage>
</organism>
<dbReference type="EMBL" id="UINC01182241">
    <property type="protein sequence ID" value="SVD92344.1"/>
    <property type="molecule type" value="Genomic_DNA"/>
</dbReference>
<accession>A0A382ZA23</accession>
<gene>
    <name evidence="1" type="ORF">METZ01_LOCUS445198</name>
</gene>
<evidence type="ECO:0000313" key="1">
    <source>
        <dbReference type="EMBL" id="SVD92344.1"/>
    </source>
</evidence>
<name>A0A382ZA23_9ZZZZ</name>
<proteinExistence type="predicted"/>